<accession>A0A6V6Y6J8</accession>
<dbReference type="RefSeq" id="WP_180500636.1">
    <property type="nucleotide sequence ID" value="NZ_CAIJCS010000025.1"/>
</dbReference>
<comment type="caution">
    <text evidence="1">The sequence shown here is derived from an EMBL/GenBank/DDBJ whole genome shotgun (WGS) entry which is preliminary data.</text>
</comment>
<sequence length="197" mass="22850">MLARYVKRKLNHTTVGYLNQCASCDDRAYLEAILKAYTAPTTFCGKTGTLVSLVNPSRDLSRCWKCDESVRQSIPLAHAELVNAKGSLLLYFYDLKKLEHKLSDRRCQAFLKNRGYEYDTAEEAIAELKRRFLTGCPDEIGIFLGYPISDVEAFAKRREHRFVGYWKCYENILLSKIRFFFFDLAKYLVMRRGVQAN</sequence>
<dbReference type="InterPro" id="IPR024523">
    <property type="entry name" value="DUF3793"/>
</dbReference>
<protein>
    <recommendedName>
        <fullName evidence="3">DUF3793 domain-containing protein</fullName>
    </recommendedName>
</protein>
<gene>
    <name evidence="1" type="ORF">PEPNEM18_01432</name>
</gene>
<evidence type="ECO:0000313" key="1">
    <source>
        <dbReference type="EMBL" id="CAC9935070.1"/>
    </source>
</evidence>
<dbReference type="AlphaFoldDB" id="A0A6V6Y6J8"/>
<evidence type="ECO:0000313" key="2">
    <source>
        <dbReference type="Proteomes" id="UP000586454"/>
    </source>
</evidence>
<evidence type="ECO:0008006" key="3">
    <source>
        <dbReference type="Google" id="ProtNLM"/>
    </source>
</evidence>
<dbReference type="EMBL" id="CAIJCS010000025">
    <property type="protein sequence ID" value="CAC9935070.1"/>
    <property type="molecule type" value="Genomic_DNA"/>
</dbReference>
<dbReference type="Proteomes" id="UP000586454">
    <property type="component" value="Unassembled WGS sequence"/>
</dbReference>
<name>A0A6V6Y6J8_9FIRM</name>
<dbReference type="Pfam" id="PF12672">
    <property type="entry name" value="DUF3793"/>
    <property type="match status" value="1"/>
</dbReference>
<proteinExistence type="predicted"/>
<organism evidence="1 2">
    <name type="scientific">Aedoeadaptatus nemausensis</name>
    <dbReference type="NCBI Taxonomy" id="2582829"/>
    <lineage>
        <taxon>Bacteria</taxon>
        <taxon>Bacillati</taxon>
        <taxon>Bacillota</taxon>
        <taxon>Tissierellia</taxon>
        <taxon>Tissierellales</taxon>
        <taxon>Peptoniphilaceae</taxon>
        <taxon>Aedoeadaptatus</taxon>
    </lineage>
</organism>
<reference evidence="1 2" key="1">
    <citation type="submission" date="2020-06" db="EMBL/GenBank/DDBJ databases">
        <authorList>
            <person name="Criscuolo A."/>
        </authorList>
    </citation>
    <scope>NUCLEOTIDE SEQUENCE [LARGE SCALE GENOMIC DNA]</scope>
    <source>
        <strain evidence="1">1804121828</strain>
    </source>
</reference>
<keyword evidence="2" id="KW-1185">Reference proteome</keyword>